<sequence length="159" mass="17553">MKLSAFIAAAILPFVPAPYTPTDTFDWPLPSKTVLREYDQLDNNWLPGHRGVDIAGTPGETVHAAGAGMVVYARRMVDTNIISIEHSDRFRTTYQPVRATVKEGDMVELGDIIGTLDDGHCLVGACLHWGAKRGDIYYDPLSLLTPDEVRVRLYPVSDP</sequence>
<evidence type="ECO:0000313" key="4">
    <source>
        <dbReference type="Proteomes" id="UP000270021"/>
    </source>
</evidence>
<organism evidence="3 4">
    <name type="scientific">Flaviflexus salsibiostraticola</name>
    <dbReference type="NCBI Taxonomy" id="1282737"/>
    <lineage>
        <taxon>Bacteria</taxon>
        <taxon>Bacillati</taxon>
        <taxon>Actinomycetota</taxon>
        <taxon>Actinomycetes</taxon>
        <taxon>Actinomycetales</taxon>
        <taxon>Actinomycetaceae</taxon>
        <taxon>Flaviflexus</taxon>
    </lineage>
</organism>
<dbReference type="OrthoDB" id="5245088at2"/>
<dbReference type="PANTHER" id="PTHR21666:SF289">
    <property type="entry name" value="L-ALA--D-GLU ENDOPEPTIDASE"/>
    <property type="match status" value="1"/>
</dbReference>
<evidence type="ECO:0000259" key="2">
    <source>
        <dbReference type="Pfam" id="PF01551"/>
    </source>
</evidence>
<dbReference type="AlphaFoldDB" id="A0A3S8Z895"/>
<keyword evidence="4" id="KW-1185">Reference proteome</keyword>
<dbReference type="RefSeq" id="WP_126039822.1">
    <property type="nucleotide sequence ID" value="NZ_CP034438.1"/>
</dbReference>
<gene>
    <name evidence="3" type="ORF">EJO69_04845</name>
</gene>
<dbReference type="Pfam" id="PF01551">
    <property type="entry name" value="Peptidase_M23"/>
    <property type="match status" value="1"/>
</dbReference>
<dbReference type="Proteomes" id="UP000270021">
    <property type="component" value="Chromosome"/>
</dbReference>
<evidence type="ECO:0000313" key="3">
    <source>
        <dbReference type="EMBL" id="AZN29710.1"/>
    </source>
</evidence>
<dbReference type="CDD" id="cd12797">
    <property type="entry name" value="M23_peptidase"/>
    <property type="match status" value="1"/>
</dbReference>
<dbReference type="InterPro" id="IPR050570">
    <property type="entry name" value="Cell_wall_metabolism_enzyme"/>
</dbReference>
<name>A0A3S8Z895_9ACTO</name>
<dbReference type="SUPFAM" id="SSF51261">
    <property type="entry name" value="Duplicated hybrid motif"/>
    <property type="match status" value="1"/>
</dbReference>
<evidence type="ECO:0000256" key="1">
    <source>
        <dbReference type="ARBA" id="ARBA00022729"/>
    </source>
</evidence>
<protein>
    <submittedName>
        <fullName evidence="3">M23 family metallopeptidase</fullName>
    </submittedName>
</protein>
<dbReference type="GO" id="GO:0004222">
    <property type="term" value="F:metalloendopeptidase activity"/>
    <property type="evidence" value="ECO:0007669"/>
    <property type="project" value="TreeGrafter"/>
</dbReference>
<reference evidence="3 4" key="1">
    <citation type="submission" date="2018-12" db="EMBL/GenBank/DDBJ databases">
        <title>Complete genome sequence of Flaviflexus salsibiostraticola KCTC 33148.</title>
        <authorList>
            <person name="Bae J.-W."/>
        </authorList>
    </citation>
    <scope>NUCLEOTIDE SEQUENCE [LARGE SCALE GENOMIC DNA]</scope>
    <source>
        <strain evidence="3 4">KCTC 33148</strain>
    </source>
</reference>
<accession>A0A3S8Z895</accession>
<dbReference type="InterPro" id="IPR016047">
    <property type="entry name" value="M23ase_b-sheet_dom"/>
</dbReference>
<dbReference type="PANTHER" id="PTHR21666">
    <property type="entry name" value="PEPTIDASE-RELATED"/>
    <property type="match status" value="1"/>
</dbReference>
<proteinExistence type="predicted"/>
<keyword evidence="1" id="KW-0732">Signal</keyword>
<dbReference type="Gene3D" id="2.70.70.10">
    <property type="entry name" value="Glucose Permease (Domain IIA)"/>
    <property type="match status" value="1"/>
</dbReference>
<dbReference type="KEGG" id="fsl:EJO69_04845"/>
<dbReference type="InterPro" id="IPR011055">
    <property type="entry name" value="Dup_hybrid_motif"/>
</dbReference>
<feature type="domain" description="M23ase beta-sheet core" evidence="2">
    <location>
        <begin position="48"/>
        <end position="140"/>
    </location>
</feature>
<dbReference type="EMBL" id="CP034438">
    <property type="protein sequence ID" value="AZN29710.1"/>
    <property type="molecule type" value="Genomic_DNA"/>
</dbReference>